<evidence type="ECO:0000313" key="8">
    <source>
        <dbReference type="EMBL" id="VBB48071.1"/>
    </source>
</evidence>
<organism evidence="8">
    <name type="scientific">uncultured Paludibacter sp</name>
    <dbReference type="NCBI Taxonomy" id="497635"/>
    <lineage>
        <taxon>Bacteria</taxon>
        <taxon>Pseudomonadati</taxon>
        <taxon>Bacteroidota</taxon>
        <taxon>Bacteroidia</taxon>
        <taxon>Bacteroidales</taxon>
        <taxon>Paludibacteraceae</taxon>
        <taxon>Paludibacter</taxon>
        <taxon>environmental samples</taxon>
    </lineage>
</organism>
<accession>A0A653AJJ3</accession>
<dbReference type="PANTHER" id="PTHR10889:SF3">
    <property type="entry name" value="DEOXYRIBOSE-PHOSPHATE ALDOLASE"/>
    <property type="match status" value="1"/>
</dbReference>
<dbReference type="EC" id="4.1.2.4" evidence="3 7"/>
<dbReference type="PIRSF" id="PIRSF001357">
    <property type="entry name" value="DeoC"/>
    <property type="match status" value="1"/>
</dbReference>
<dbReference type="Gene3D" id="3.20.20.70">
    <property type="entry name" value="Aldolase class I"/>
    <property type="match status" value="1"/>
</dbReference>
<evidence type="ECO:0000256" key="5">
    <source>
        <dbReference type="ARBA" id="ARBA00023270"/>
    </source>
</evidence>
<gene>
    <name evidence="8" type="primary">deoC</name>
    <name evidence="8" type="ORF">TRIP_D440089</name>
</gene>
<dbReference type="PANTHER" id="PTHR10889">
    <property type="entry name" value="DEOXYRIBOSE-PHOSPHATE ALDOLASE"/>
    <property type="match status" value="1"/>
</dbReference>
<dbReference type="Pfam" id="PF01791">
    <property type="entry name" value="DeoC"/>
    <property type="match status" value="1"/>
</dbReference>
<reference evidence="8" key="1">
    <citation type="submission" date="2018-07" db="EMBL/GenBank/DDBJ databases">
        <authorList>
            <consortium name="Genoscope - CEA"/>
            <person name="William W."/>
        </authorList>
    </citation>
    <scope>NUCLEOTIDE SEQUENCE</scope>
    <source>
        <strain evidence="8">IK1</strain>
    </source>
</reference>
<dbReference type="EMBL" id="UPXZ01000039">
    <property type="protein sequence ID" value="VBB48071.1"/>
    <property type="molecule type" value="Genomic_DNA"/>
</dbReference>
<dbReference type="AlphaFoldDB" id="A0A653AJJ3"/>
<evidence type="ECO:0000256" key="2">
    <source>
        <dbReference type="ARBA" id="ARBA00009473"/>
    </source>
</evidence>
<evidence type="ECO:0000256" key="4">
    <source>
        <dbReference type="ARBA" id="ARBA00023239"/>
    </source>
</evidence>
<keyword evidence="5" id="KW-0704">Schiff base</keyword>
<protein>
    <recommendedName>
        <fullName evidence="3 7">Deoxyribose-phosphate aldolase</fullName>
        <ecNumber evidence="3 7">4.1.2.4</ecNumber>
    </recommendedName>
</protein>
<comment type="similarity">
    <text evidence="2">Belongs to the DeoC/FbaB aldolase family. DeoC type 2 subfamily.</text>
</comment>
<dbReference type="InterPro" id="IPR013785">
    <property type="entry name" value="Aldolase_TIM"/>
</dbReference>
<sequence length="293" mass="32343">MKDFKALFNEYQCDSLTDEVVKKNVEDILSKYFDENNTKEVYKKCLNLIDLTSLNGTDTEGEITSMMKKVNEFEVNFPDLQNVAAVCVYPAMVPVVKANLTEPIGIASVAAGFPASQTFIEVKVAETAMAVMEGATEIDVVISLGKFLEGKYDEVFEELEEIKTSCREAHLKVILETGALTNAADIKKASVLSMAANADFIKTSTGKIPVAATTEATYVMCTAIKEWYEKTGIKVGYKPAGGIVTTEDAVKHYTLVKEILGEEWLNNEMFRFGASRLANNLLTSIEGRNIKYF</sequence>
<dbReference type="InterPro" id="IPR002915">
    <property type="entry name" value="DeoC/FbaB/LacD_aldolase"/>
</dbReference>
<dbReference type="InterPro" id="IPR011343">
    <property type="entry name" value="DeoC"/>
</dbReference>
<dbReference type="GO" id="GO:0009264">
    <property type="term" value="P:deoxyribonucleotide catabolic process"/>
    <property type="evidence" value="ECO:0007669"/>
    <property type="project" value="UniProtKB-UniRule"/>
</dbReference>
<comment type="catalytic activity">
    <reaction evidence="6">
        <text>2-deoxy-D-ribose 5-phosphate = D-glyceraldehyde 3-phosphate + acetaldehyde</text>
        <dbReference type="Rhea" id="RHEA:12821"/>
        <dbReference type="ChEBI" id="CHEBI:15343"/>
        <dbReference type="ChEBI" id="CHEBI:59776"/>
        <dbReference type="ChEBI" id="CHEBI:62877"/>
        <dbReference type="EC" id="4.1.2.4"/>
    </reaction>
</comment>
<dbReference type="SMART" id="SM01133">
    <property type="entry name" value="DeoC"/>
    <property type="match status" value="1"/>
</dbReference>
<proteinExistence type="inferred from homology"/>
<dbReference type="NCBIfam" id="TIGR00126">
    <property type="entry name" value="deoC"/>
    <property type="match status" value="1"/>
</dbReference>
<dbReference type="CDD" id="cd00959">
    <property type="entry name" value="DeoC"/>
    <property type="match status" value="1"/>
</dbReference>
<evidence type="ECO:0000256" key="6">
    <source>
        <dbReference type="ARBA" id="ARBA00048791"/>
    </source>
</evidence>
<keyword evidence="4 8" id="KW-0456">Lyase</keyword>
<dbReference type="GO" id="GO:0005737">
    <property type="term" value="C:cytoplasm"/>
    <property type="evidence" value="ECO:0007669"/>
    <property type="project" value="InterPro"/>
</dbReference>
<dbReference type="SUPFAM" id="SSF51569">
    <property type="entry name" value="Aldolase"/>
    <property type="match status" value="1"/>
</dbReference>
<dbReference type="GO" id="GO:0004139">
    <property type="term" value="F:deoxyribose-phosphate aldolase activity"/>
    <property type="evidence" value="ECO:0007669"/>
    <property type="project" value="UniProtKB-UniRule"/>
</dbReference>
<evidence type="ECO:0000256" key="7">
    <source>
        <dbReference type="NCBIfam" id="TIGR00126"/>
    </source>
</evidence>
<dbReference type="GO" id="GO:0016052">
    <property type="term" value="P:carbohydrate catabolic process"/>
    <property type="evidence" value="ECO:0007669"/>
    <property type="project" value="TreeGrafter"/>
</dbReference>
<name>A0A653AJJ3_9BACT</name>
<evidence type="ECO:0000256" key="1">
    <source>
        <dbReference type="ARBA" id="ARBA00004816"/>
    </source>
</evidence>
<comment type="pathway">
    <text evidence="1">Carbohydrate degradation; 2-deoxy-D-ribose 1-phosphate degradation; D-glyceraldehyde 3-phosphate and acetaldehyde from 2-deoxy-alpha-D-ribose 1-phosphate: step 2/2.</text>
</comment>
<evidence type="ECO:0000256" key="3">
    <source>
        <dbReference type="ARBA" id="ARBA00012515"/>
    </source>
</evidence>